<protein>
    <submittedName>
        <fullName evidence="2">Uncharacterized protein</fullName>
    </submittedName>
</protein>
<sequence length="171" mass="18400">MLHIGQVFTEDDDNASADDFLISGNTCTGQALTPTQTCTVRVRFAPSHDDTTSRARLVVNSNVPNTRTTLALTGTSRTLITLDSDTPQINGNGRVGKALTVKPGRWTPGTEFRYQWTRDGEPIEGATESTYVPVTTDVGKQIAVKVTGSRPPRRGVGAVTDVPDVGWSRRG</sequence>
<dbReference type="Proteomes" id="UP000638648">
    <property type="component" value="Unassembled WGS sequence"/>
</dbReference>
<feature type="region of interest" description="Disordered" evidence="1">
    <location>
        <begin position="148"/>
        <end position="171"/>
    </location>
</feature>
<reference evidence="2" key="1">
    <citation type="submission" date="2020-10" db="EMBL/GenBank/DDBJ databases">
        <title>Sequencing the genomes of 1000 actinobacteria strains.</title>
        <authorList>
            <person name="Klenk H.-P."/>
        </authorList>
    </citation>
    <scope>NUCLEOTIDE SEQUENCE</scope>
    <source>
        <strain evidence="2">DSM 45354</strain>
    </source>
</reference>
<accession>A0A927RGG5</accession>
<dbReference type="Gene3D" id="2.60.40.10">
    <property type="entry name" value="Immunoglobulins"/>
    <property type="match status" value="1"/>
</dbReference>
<dbReference type="RefSeq" id="WP_192748804.1">
    <property type="nucleotide sequence ID" value="NZ_BAABJL010000123.1"/>
</dbReference>
<evidence type="ECO:0000313" key="3">
    <source>
        <dbReference type="Proteomes" id="UP000638648"/>
    </source>
</evidence>
<dbReference type="AlphaFoldDB" id="A0A927RGG5"/>
<gene>
    <name evidence="2" type="ORF">HEB94_001049</name>
</gene>
<dbReference type="GO" id="GO:0005975">
    <property type="term" value="P:carbohydrate metabolic process"/>
    <property type="evidence" value="ECO:0007669"/>
    <property type="project" value="UniProtKB-ARBA"/>
</dbReference>
<dbReference type="EMBL" id="JADBEM010000001">
    <property type="protein sequence ID" value="MBE1604201.1"/>
    <property type="molecule type" value="Genomic_DNA"/>
</dbReference>
<proteinExistence type="predicted"/>
<organism evidence="2 3">
    <name type="scientific">Actinopolymorpha pittospori</name>
    <dbReference type="NCBI Taxonomy" id="648752"/>
    <lineage>
        <taxon>Bacteria</taxon>
        <taxon>Bacillati</taxon>
        <taxon>Actinomycetota</taxon>
        <taxon>Actinomycetes</taxon>
        <taxon>Propionibacteriales</taxon>
        <taxon>Actinopolymorphaceae</taxon>
        <taxon>Actinopolymorpha</taxon>
    </lineage>
</organism>
<dbReference type="InterPro" id="IPR013783">
    <property type="entry name" value="Ig-like_fold"/>
</dbReference>
<keyword evidence="3" id="KW-1185">Reference proteome</keyword>
<evidence type="ECO:0000256" key="1">
    <source>
        <dbReference type="SAM" id="MobiDB-lite"/>
    </source>
</evidence>
<dbReference type="Gene3D" id="2.60.40.2700">
    <property type="match status" value="1"/>
</dbReference>
<name>A0A927RGG5_9ACTN</name>
<comment type="caution">
    <text evidence="2">The sequence shown here is derived from an EMBL/GenBank/DDBJ whole genome shotgun (WGS) entry which is preliminary data.</text>
</comment>
<evidence type="ECO:0000313" key="2">
    <source>
        <dbReference type="EMBL" id="MBE1604201.1"/>
    </source>
</evidence>